<evidence type="ECO:0000259" key="12">
    <source>
        <dbReference type="Pfam" id="PF13880"/>
    </source>
</evidence>
<protein>
    <recommendedName>
        <fullName evidence="15">N-acetyltransferase ESCO zinc-finger domain-containing protein</fullName>
    </recommendedName>
</protein>
<evidence type="ECO:0000256" key="10">
    <source>
        <dbReference type="SAM" id="MobiDB-lite"/>
    </source>
</evidence>
<reference evidence="13" key="3">
    <citation type="journal article" date="2017" name="Nature">
        <title>Genome sequence of the progenitor of the wheat D genome Aegilops tauschii.</title>
        <authorList>
            <person name="Luo M.C."/>
            <person name="Gu Y.Q."/>
            <person name="Puiu D."/>
            <person name="Wang H."/>
            <person name="Twardziok S.O."/>
            <person name="Deal K.R."/>
            <person name="Huo N."/>
            <person name="Zhu T."/>
            <person name="Wang L."/>
            <person name="Wang Y."/>
            <person name="McGuire P.E."/>
            <person name="Liu S."/>
            <person name="Long H."/>
            <person name="Ramasamy R.K."/>
            <person name="Rodriguez J.C."/>
            <person name="Van S.L."/>
            <person name="Yuan L."/>
            <person name="Wang Z."/>
            <person name="Xia Z."/>
            <person name="Xiao L."/>
            <person name="Anderson O.D."/>
            <person name="Ouyang S."/>
            <person name="Liang Y."/>
            <person name="Zimin A.V."/>
            <person name="Pertea G."/>
            <person name="Qi P."/>
            <person name="Bennetzen J.L."/>
            <person name="Dai X."/>
            <person name="Dawson M.W."/>
            <person name="Muller H.G."/>
            <person name="Kugler K."/>
            <person name="Rivarola-Duarte L."/>
            <person name="Spannagl M."/>
            <person name="Mayer K.F.X."/>
            <person name="Lu F.H."/>
            <person name="Bevan M.W."/>
            <person name="Leroy P."/>
            <person name="Li P."/>
            <person name="You F.M."/>
            <person name="Sun Q."/>
            <person name="Liu Z."/>
            <person name="Lyons E."/>
            <person name="Wicker T."/>
            <person name="Salzberg S.L."/>
            <person name="Devos K.M."/>
            <person name="Dvorak J."/>
        </authorList>
    </citation>
    <scope>NUCLEOTIDE SEQUENCE [LARGE SCALE GENOMIC DNA]</scope>
    <source>
        <strain evidence="13">cv. AL8/78</strain>
    </source>
</reference>
<evidence type="ECO:0000313" key="14">
    <source>
        <dbReference type="Proteomes" id="UP000015105"/>
    </source>
</evidence>
<evidence type="ECO:0000256" key="3">
    <source>
        <dbReference type="ARBA" id="ARBA00022679"/>
    </source>
</evidence>
<keyword evidence="5" id="KW-0863">Zinc-finger</keyword>
<organism evidence="13 14">
    <name type="scientific">Aegilops tauschii subsp. strangulata</name>
    <name type="common">Goatgrass</name>
    <dbReference type="NCBI Taxonomy" id="200361"/>
    <lineage>
        <taxon>Eukaryota</taxon>
        <taxon>Viridiplantae</taxon>
        <taxon>Streptophyta</taxon>
        <taxon>Embryophyta</taxon>
        <taxon>Tracheophyta</taxon>
        <taxon>Spermatophyta</taxon>
        <taxon>Magnoliopsida</taxon>
        <taxon>Liliopsida</taxon>
        <taxon>Poales</taxon>
        <taxon>Poaceae</taxon>
        <taxon>BOP clade</taxon>
        <taxon>Pooideae</taxon>
        <taxon>Triticodae</taxon>
        <taxon>Triticeae</taxon>
        <taxon>Triticinae</taxon>
        <taxon>Aegilops</taxon>
    </lineage>
</organism>
<dbReference type="Pfam" id="PF13878">
    <property type="entry name" value="zf-C2H2_3"/>
    <property type="match status" value="1"/>
</dbReference>
<keyword evidence="14" id="KW-1185">Reference proteome</keyword>
<dbReference type="PANTHER" id="PTHR45884:SF2">
    <property type="entry name" value="N-ACETYLTRANSFERASE ECO"/>
    <property type="match status" value="1"/>
</dbReference>
<feature type="compositionally biased region" description="Basic and acidic residues" evidence="10">
    <location>
        <begin position="71"/>
        <end position="80"/>
    </location>
</feature>
<evidence type="ECO:0000256" key="1">
    <source>
        <dbReference type="ARBA" id="ARBA00004123"/>
    </source>
</evidence>
<dbReference type="InterPro" id="IPR028005">
    <property type="entry name" value="AcTrfase_ESCO_Znf_dom"/>
</dbReference>
<feature type="domain" description="N-acetyltransferase ESCO zinc-finger" evidence="11">
    <location>
        <begin position="93"/>
        <end position="131"/>
    </location>
</feature>
<dbReference type="GO" id="GO:0007064">
    <property type="term" value="P:mitotic sister chromatid cohesion"/>
    <property type="evidence" value="ECO:0007669"/>
    <property type="project" value="TreeGrafter"/>
</dbReference>
<dbReference type="Gramene" id="AET2Gv20796900.2">
    <property type="protein sequence ID" value="AET2Gv20796900.2"/>
    <property type="gene ID" value="AET2Gv20796900"/>
</dbReference>
<feature type="domain" description="N-acetyltransferase ESCO acetyl-transferase" evidence="12">
    <location>
        <begin position="285"/>
        <end position="314"/>
    </location>
</feature>
<dbReference type="GO" id="GO:0008270">
    <property type="term" value="F:zinc ion binding"/>
    <property type="evidence" value="ECO:0007669"/>
    <property type="project" value="UniProtKB-KW"/>
</dbReference>
<sequence length="352" mass="38825">LISTVHLPACPPVSPPQSLLPVFLVSAPAAVASPTHPHTHTHPREREKMQPKINTFFKRQATGPDSNSEATEAKRPKSCGDGKVLNKKRNYGQFHLELGQPDFLLHMCAACGMMYARGNDEDEKVHRAYHKSYLEGVPFKGWREETVVMRSEGGDRIILASGENSCIRNSKVQEVIKVVEKELGFGEGQLLHKLCKVYLFVSGGRIAGCLVAEPIKAAHEVIPSSASENRSNLPDNKTESAQAKHTLEFGKISFKREVLRRHNHPDKSKEECQGPGAIVCEEEAVPALCGFRAIWVVPSRRRKGIASQLVDAASTGKASVKAARWGSHNVLSRLQPLKGRSWHRPTARPVHS</sequence>
<accession>A0A453CBD0</accession>
<dbReference type="STRING" id="200361.A0A453CBD0"/>
<proteinExistence type="inferred from homology"/>
<dbReference type="GO" id="GO:0061733">
    <property type="term" value="F:protein-lysine-acetyltransferase activity"/>
    <property type="evidence" value="ECO:0007669"/>
    <property type="project" value="TreeGrafter"/>
</dbReference>
<dbReference type="EnsemblPlants" id="AET2Gv20796900.2">
    <property type="protein sequence ID" value="AET2Gv20796900.2"/>
    <property type="gene ID" value="AET2Gv20796900"/>
</dbReference>
<evidence type="ECO:0000256" key="4">
    <source>
        <dbReference type="ARBA" id="ARBA00022723"/>
    </source>
</evidence>
<reference evidence="14" key="2">
    <citation type="journal article" date="2017" name="Nat. Plants">
        <title>The Aegilops tauschii genome reveals multiple impacts of transposons.</title>
        <authorList>
            <person name="Zhao G."/>
            <person name="Zou C."/>
            <person name="Li K."/>
            <person name="Wang K."/>
            <person name="Li T."/>
            <person name="Gao L."/>
            <person name="Zhang X."/>
            <person name="Wang H."/>
            <person name="Yang Z."/>
            <person name="Liu X."/>
            <person name="Jiang W."/>
            <person name="Mao L."/>
            <person name="Kong X."/>
            <person name="Jiao Y."/>
            <person name="Jia J."/>
        </authorList>
    </citation>
    <scope>NUCLEOTIDE SEQUENCE [LARGE SCALE GENOMIC DNA]</scope>
    <source>
        <strain evidence="14">cv. AL8/78</strain>
    </source>
</reference>
<keyword evidence="4" id="KW-0479">Metal-binding</keyword>
<keyword evidence="9" id="KW-0012">Acyltransferase</keyword>
<dbReference type="Pfam" id="PF13880">
    <property type="entry name" value="Acetyltransf_13"/>
    <property type="match status" value="1"/>
</dbReference>
<keyword evidence="8" id="KW-0131">Cell cycle</keyword>
<evidence type="ECO:0000256" key="5">
    <source>
        <dbReference type="ARBA" id="ARBA00022771"/>
    </source>
</evidence>
<keyword evidence="6" id="KW-0862">Zinc</keyword>
<keyword evidence="3" id="KW-0808">Transferase</keyword>
<dbReference type="PANTHER" id="PTHR45884">
    <property type="entry name" value="N-ACETYLTRANSFERASE ECO"/>
    <property type="match status" value="1"/>
</dbReference>
<feature type="region of interest" description="Disordered" evidence="10">
    <location>
        <begin position="59"/>
        <end position="81"/>
    </location>
</feature>
<evidence type="ECO:0000256" key="8">
    <source>
        <dbReference type="ARBA" id="ARBA00023306"/>
    </source>
</evidence>
<reference evidence="14" key="1">
    <citation type="journal article" date="2014" name="Science">
        <title>Ancient hybridizations among the ancestral genomes of bread wheat.</title>
        <authorList>
            <consortium name="International Wheat Genome Sequencing Consortium,"/>
            <person name="Marcussen T."/>
            <person name="Sandve S.R."/>
            <person name="Heier L."/>
            <person name="Spannagl M."/>
            <person name="Pfeifer M."/>
            <person name="Jakobsen K.S."/>
            <person name="Wulff B.B."/>
            <person name="Steuernagel B."/>
            <person name="Mayer K.F."/>
            <person name="Olsen O.A."/>
        </authorList>
    </citation>
    <scope>NUCLEOTIDE SEQUENCE [LARGE SCALE GENOMIC DNA]</scope>
    <source>
        <strain evidence="14">cv. AL8/78</strain>
    </source>
</reference>
<evidence type="ECO:0000256" key="2">
    <source>
        <dbReference type="ARBA" id="ARBA00005816"/>
    </source>
</evidence>
<evidence type="ECO:0000256" key="9">
    <source>
        <dbReference type="ARBA" id="ARBA00023315"/>
    </source>
</evidence>
<evidence type="ECO:0000256" key="7">
    <source>
        <dbReference type="ARBA" id="ARBA00023242"/>
    </source>
</evidence>
<evidence type="ECO:0000256" key="6">
    <source>
        <dbReference type="ARBA" id="ARBA00022833"/>
    </source>
</evidence>
<name>A0A453CBD0_AEGTS</name>
<reference evidence="13" key="4">
    <citation type="submission" date="2019-03" db="UniProtKB">
        <authorList>
            <consortium name="EnsemblPlants"/>
        </authorList>
    </citation>
    <scope>IDENTIFICATION</scope>
</reference>
<keyword evidence="7" id="KW-0539">Nucleus</keyword>
<dbReference type="GO" id="GO:0005634">
    <property type="term" value="C:nucleus"/>
    <property type="evidence" value="ECO:0007669"/>
    <property type="project" value="UniProtKB-SubCell"/>
</dbReference>
<dbReference type="Proteomes" id="UP000015105">
    <property type="component" value="Chromosome 2D"/>
</dbReference>
<evidence type="ECO:0000259" key="11">
    <source>
        <dbReference type="Pfam" id="PF13878"/>
    </source>
</evidence>
<evidence type="ECO:0008006" key="15">
    <source>
        <dbReference type="Google" id="ProtNLM"/>
    </source>
</evidence>
<evidence type="ECO:0000313" key="13">
    <source>
        <dbReference type="EnsemblPlants" id="AET2Gv20796900.2"/>
    </source>
</evidence>
<dbReference type="AlphaFoldDB" id="A0A453CBD0"/>
<dbReference type="InterPro" id="IPR028009">
    <property type="entry name" value="ESCO_Acetyltransf_dom"/>
</dbReference>
<reference evidence="13" key="5">
    <citation type="journal article" date="2021" name="G3 (Bethesda)">
        <title>Aegilops tauschii genome assembly Aet v5.0 features greater sequence contiguity and improved annotation.</title>
        <authorList>
            <person name="Wang L."/>
            <person name="Zhu T."/>
            <person name="Rodriguez J.C."/>
            <person name="Deal K.R."/>
            <person name="Dubcovsky J."/>
            <person name="McGuire P.E."/>
            <person name="Lux T."/>
            <person name="Spannagl M."/>
            <person name="Mayer K.F.X."/>
            <person name="Baldrich P."/>
            <person name="Meyers B.C."/>
            <person name="Huo N."/>
            <person name="Gu Y.Q."/>
            <person name="Zhou H."/>
            <person name="Devos K.M."/>
            <person name="Bennetzen J.L."/>
            <person name="Unver T."/>
            <person name="Budak H."/>
            <person name="Gulick P.J."/>
            <person name="Galiba G."/>
            <person name="Kalapos B."/>
            <person name="Nelson D.R."/>
            <person name="Li P."/>
            <person name="You F.M."/>
            <person name="Luo M.C."/>
            <person name="Dvorak J."/>
        </authorList>
    </citation>
    <scope>NUCLEOTIDE SEQUENCE [LARGE SCALE GENOMIC DNA]</scope>
    <source>
        <strain evidence="13">cv. AL8/78</strain>
    </source>
</reference>
<comment type="subcellular location">
    <subcellularLocation>
        <location evidence="1">Nucleus</location>
    </subcellularLocation>
</comment>
<dbReference type="GO" id="GO:0000785">
    <property type="term" value="C:chromatin"/>
    <property type="evidence" value="ECO:0007669"/>
    <property type="project" value="TreeGrafter"/>
</dbReference>
<comment type="similarity">
    <text evidence="2">Belongs to the acetyltransferase family. ECO subfamily.</text>
</comment>